<evidence type="ECO:0000313" key="7">
    <source>
        <dbReference type="Proteomes" id="UP001374579"/>
    </source>
</evidence>
<dbReference type="AlphaFoldDB" id="A0AAN9BLN8"/>
<gene>
    <name evidence="6" type="ORF">V1264_015391</name>
</gene>
<dbReference type="PANTHER" id="PTHR22997:SF0">
    <property type="entry name" value="PIH1 DOMAIN-CONTAINING PROTEIN 1"/>
    <property type="match status" value="1"/>
</dbReference>
<comment type="caution">
    <text evidence="6">The sequence shown here is derived from an EMBL/GenBank/DDBJ whole genome shotgun (WGS) entry which is preliminary data.</text>
</comment>
<dbReference type="InterPro" id="IPR041442">
    <property type="entry name" value="PIH1D1/2/3_CS-like"/>
</dbReference>
<reference evidence="6 7" key="1">
    <citation type="submission" date="2024-02" db="EMBL/GenBank/DDBJ databases">
        <title>Chromosome-scale genome assembly of the rough periwinkle Littorina saxatilis.</title>
        <authorList>
            <person name="De Jode A."/>
            <person name="Faria R."/>
            <person name="Formenti G."/>
            <person name="Sims Y."/>
            <person name="Smith T.P."/>
            <person name="Tracey A."/>
            <person name="Wood J.M.D."/>
            <person name="Zagrodzka Z.B."/>
            <person name="Johannesson K."/>
            <person name="Butlin R.K."/>
            <person name="Leder E.H."/>
        </authorList>
    </citation>
    <scope>NUCLEOTIDE SEQUENCE [LARGE SCALE GENOMIC DNA]</scope>
    <source>
        <strain evidence="6">Snail1</strain>
        <tissue evidence="6">Muscle</tissue>
    </source>
</reference>
<accession>A0AAN9BLN8</accession>
<comment type="similarity">
    <text evidence="1">Belongs to the PIH1 family.</text>
</comment>
<dbReference type="InterPro" id="IPR012981">
    <property type="entry name" value="PIH1_N"/>
</dbReference>
<dbReference type="Proteomes" id="UP001374579">
    <property type="component" value="Unassembled WGS sequence"/>
</dbReference>
<evidence type="ECO:0000256" key="3">
    <source>
        <dbReference type="ARBA" id="ARBA00046233"/>
    </source>
</evidence>
<evidence type="ECO:0000313" key="6">
    <source>
        <dbReference type="EMBL" id="KAK7107474.1"/>
    </source>
</evidence>
<comment type="function">
    <text evidence="3">Involved in the assembly of C/D box small nucleolar ribonucleoprotein (snoRNP) particles. Recruits the SWI/SNF complex to the core promoter of rRNA genes and enhances pre-rRNA transcription. Mediates interaction of TELO2 with the R2TP complex which is necessary for the stability of MTOR and SMG1. Positively regulates the assembly and activity of the mTORC1 complex.</text>
</comment>
<dbReference type="InterPro" id="IPR050734">
    <property type="entry name" value="PIH1/Kintoun_subfamily"/>
</dbReference>
<dbReference type="PANTHER" id="PTHR22997">
    <property type="entry name" value="PIH1 DOMAIN-CONTAINING PROTEIN 1"/>
    <property type="match status" value="1"/>
</dbReference>
<feature type="domain" description="PIH1D1/2/3 CS-like" evidence="5">
    <location>
        <begin position="247"/>
        <end position="318"/>
    </location>
</feature>
<dbReference type="Pfam" id="PF18201">
    <property type="entry name" value="PIH1_CS"/>
    <property type="match status" value="1"/>
</dbReference>
<dbReference type="Pfam" id="PF08190">
    <property type="entry name" value="PIH1"/>
    <property type="match status" value="1"/>
</dbReference>
<dbReference type="GO" id="GO:0005737">
    <property type="term" value="C:cytoplasm"/>
    <property type="evidence" value="ECO:0007669"/>
    <property type="project" value="TreeGrafter"/>
</dbReference>
<evidence type="ECO:0000256" key="1">
    <source>
        <dbReference type="ARBA" id="ARBA00008511"/>
    </source>
</evidence>
<dbReference type="GO" id="GO:0000492">
    <property type="term" value="P:box C/D snoRNP assembly"/>
    <property type="evidence" value="ECO:0007669"/>
    <property type="project" value="TreeGrafter"/>
</dbReference>
<dbReference type="GO" id="GO:1990904">
    <property type="term" value="C:ribonucleoprotein complex"/>
    <property type="evidence" value="ECO:0007669"/>
    <property type="project" value="TreeGrafter"/>
</dbReference>
<evidence type="ECO:0000259" key="5">
    <source>
        <dbReference type="Pfam" id="PF18201"/>
    </source>
</evidence>
<name>A0AAN9BLN8_9CAEN</name>
<sequence length="321" mass="35757">MDSSLLDTGTADADALLGKLLLDSGMDPAQLMSVMGESTGGGEEQKTSGGIPYVQVTPSPGFCVKLKTKSGEKVFINVCHSDMVPPTRDISDDELLKVLESDDMTQFRIPMCIGEPHAEVDKSGGGCTAYDVIVHTDFIRKLQTSELFQTFFLTIVCEGIEEKFTTELKRDWVILKNRRNIGKLQEQTVRTKSKPLIMDMENSFGQPESHGRPPGLIQEVDEFQMKDIEKKQAPEPRFSIVKEPADGHPEFLVAEIHLPLVKTAQTLALDVGEDRILLDTRSNVYHLDIYLPYNILQEDVGAQFDRCTKILTLTMPVQPQS</sequence>
<evidence type="ECO:0000259" key="4">
    <source>
        <dbReference type="Pfam" id="PF08190"/>
    </source>
</evidence>
<keyword evidence="7" id="KW-1185">Reference proteome</keyword>
<protein>
    <recommendedName>
        <fullName evidence="2">PIH1 domain-containing protein 1</fullName>
    </recommendedName>
</protein>
<feature type="domain" description="PIH1 N-terminal" evidence="4">
    <location>
        <begin position="55"/>
        <end position="195"/>
    </location>
</feature>
<organism evidence="6 7">
    <name type="scientific">Littorina saxatilis</name>
    <dbReference type="NCBI Taxonomy" id="31220"/>
    <lineage>
        <taxon>Eukaryota</taxon>
        <taxon>Metazoa</taxon>
        <taxon>Spiralia</taxon>
        <taxon>Lophotrochozoa</taxon>
        <taxon>Mollusca</taxon>
        <taxon>Gastropoda</taxon>
        <taxon>Caenogastropoda</taxon>
        <taxon>Littorinimorpha</taxon>
        <taxon>Littorinoidea</taxon>
        <taxon>Littorinidae</taxon>
        <taxon>Littorina</taxon>
    </lineage>
</organism>
<dbReference type="EMBL" id="JBAMIC010000004">
    <property type="protein sequence ID" value="KAK7107474.1"/>
    <property type="molecule type" value="Genomic_DNA"/>
</dbReference>
<evidence type="ECO:0000256" key="2">
    <source>
        <dbReference type="ARBA" id="ARBA00040540"/>
    </source>
</evidence>
<dbReference type="GO" id="GO:0097255">
    <property type="term" value="C:R2TP complex"/>
    <property type="evidence" value="ECO:0007669"/>
    <property type="project" value="TreeGrafter"/>
</dbReference>
<proteinExistence type="inferred from homology"/>
<dbReference type="GO" id="GO:0006364">
    <property type="term" value="P:rRNA processing"/>
    <property type="evidence" value="ECO:0007669"/>
    <property type="project" value="TreeGrafter"/>
</dbReference>